<feature type="region of interest" description="Disordered" evidence="1">
    <location>
        <begin position="126"/>
        <end position="146"/>
    </location>
</feature>
<accession>A0A545UVD0</accession>
<dbReference type="AlphaFoldDB" id="A0A545UVD0"/>
<proteinExistence type="predicted"/>
<organism evidence="2 3">
    <name type="scientific">Cordyceps javanica</name>
    <dbReference type="NCBI Taxonomy" id="43265"/>
    <lineage>
        <taxon>Eukaryota</taxon>
        <taxon>Fungi</taxon>
        <taxon>Dikarya</taxon>
        <taxon>Ascomycota</taxon>
        <taxon>Pezizomycotina</taxon>
        <taxon>Sordariomycetes</taxon>
        <taxon>Hypocreomycetidae</taxon>
        <taxon>Hypocreales</taxon>
        <taxon>Cordycipitaceae</taxon>
        <taxon>Cordyceps</taxon>
    </lineage>
</organism>
<evidence type="ECO:0000313" key="2">
    <source>
        <dbReference type="EMBL" id="TQV93418.1"/>
    </source>
</evidence>
<reference evidence="2 3" key="1">
    <citation type="journal article" date="2019" name="Appl. Microbiol. Biotechnol.">
        <title>Genome sequence of Isaria javanica and comparative genome analysis insights into family S53 peptidase evolution in fungal entomopathogens.</title>
        <authorList>
            <person name="Lin R."/>
            <person name="Zhang X."/>
            <person name="Xin B."/>
            <person name="Zou M."/>
            <person name="Gao Y."/>
            <person name="Qin F."/>
            <person name="Hu Q."/>
            <person name="Xie B."/>
            <person name="Cheng X."/>
        </authorList>
    </citation>
    <scope>NUCLEOTIDE SEQUENCE [LARGE SCALE GENOMIC DNA]</scope>
    <source>
        <strain evidence="2 3">IJ1G</strain>
    </source>
</reference>
<gene>
    <name evidence="2" type="ORF">IF1G_07996</name>
</gene>
<name>A0A545UVD0_9HYPO</name>
<evidence type="ECO:0000256" key="1">
    <source>
        <dbReference type="SAM" id="MobiDB-lite"/>
    </source>
</evidence>
<keyword evidence="3" id="KW-1185">Reference proteome</keyword>
<evidence type="ECO:0000313" key="3">
    <source>
        <dbReference type="Proteomes" id="UP000315783"/>
    </source>
</evidence>
<comment type="caution">
    <text evidence="2">The sequence shown here is derived from an EMBL/GenBank/DDBJ whole genome shotgun (WGS) entry which is preliminary data.</text>
</comment>
<protein>
    <submittedName>
        <fullName evidence="2">Uncharacterized protein</fullName>
    </submittedName>
</protein>
<dbReference type="Proteomes" id="UP000315783">
    <property type="component" value="Unassembled WGS sequence"/>
</dbReference>
<dbReference type="EMBL" id="SPUK01000012">
    <property type="protein sequence ID" value="TQV93418.1"/>
    <property type="molecule type" value="Genomic_DNA"/>
</dbReference>
<sequence length="146" mass="16716">MKYLRTFKRRFVAVTVGDPVPALLFWIPSPDDFSSDADRNTCAKQHSFTSQSIWMRTSNRTNSSHSRSILARELPRWIPSGSWDAEPILPRISYIFSTSNDHLHDLARAESAVFMLDRRISDDTILQTEGPDRTPSRVPPRVADEQ</sequence>